<comment type="caution">
    <text evidence="1">The sequence shown here is derived from an EMBL/GenBank/DDBJ whole genome shotgun (WGS) entry which is preliminary data.</text>
</comment>
<dbReference type="Proteomes" id="UP001161065">
    <property type="component" value="Unassembled WGS sequence"/>
</dbReference>
<dbReference type="RefSeq" id="WP_280008724.1">
    <property type="nucleotide sequence ID" value="NZ_JAOCEK010000015.1"/>
</dbReference>
<evidence type="ECO:0000313" key="2">
    <source>
        <dbReference type="Proteomes" id="UP001161065"/>
    </source>
</evidence>
<reference evidence="1" key="1">
    <citation type="submission" date="2022-09" db="EMBL/GenBank/DDBJ databases">
        <title>Intensive care unit water sources are persistently colonized with multi-drug resistant bacteria and are the site of extensive horizontal gene transfer of antibiotic resistance genes.</title>
        <authorList>
            <person name="Diorio-Toth L."/>
        </authorList>
    </citation>
    <scope>NUCLEOTIDE SEQUENCE</scope>
    <source>
        <strain evidence="1">GD03832</strain>
    </source>
</reference>
<accession>A0AA42TV70</accession>
<gene>
    <name evidence="1" type="ORF">N5D63_17030</name>
</gene>
<protein>
    <submittedName>
        <fullName evidence="1">Uncharacterized protein</fullName>
    </submittedName>
</protein>
<proteinExistence type="predicted"/>
<organism evidence="1 2">
    <name type="scientific">Comamonas thiooxydans</name>
    <dbReference type="NCBI Taxonomy" id="363952"/>
    <lineage>
        <taxon>Bacteria</taxon>
        <taxon>Pseudomonadati</taxon>
        <taxon>Pseudomonadota</taxon>
        <taxon>Betaproteobacteria</taxon>
        <taxon>Burkholderiales</taxon>
        <taxon>Comamonadaceae</taxon>
        <taxon>Comamonas</taxon>
    </lineage>
</organism>
<dbReference type="EMBL" id="JAOCEK010000015">
    <property type="protein sequence ID" value="MDH1335850.1"/>
    <property type="molecule type" value="Genomic_DNA"/>
</dbReference>
<dbReference type="AlphaFoldDB" id="A0AA42TV70"/>
<evidence type="ECO:0000313" key="1">
    <source>
        <dbReference type="EMBL" id="MDH1335850.1"/>
    </source>
</evidence>
<name>A0AA42TV70_9BURK</name>
<sequence>MSFKTAIDRQRRIAITQPCQFAEQCADGRYMFTVNAAQGITCGVNLTVNIGEE</sequence>